<gene>
    <name evidence="2" type="ORF">METZ01_LOCUS349528</name>
</gene>
<feature type="non-terminal residue" evidence="2">
    <location>
        <position position="53"/>
    </location>
</feature>
<name>A0A382RG33_9ZZZZ</name>
<feature type="transmembrane region" description="Helical" evidence="1">
    <location>
        <begin position="16"/>
        <end position="35"/>
    </location>
</feature>
<protein>
    <submittedName>
        <fullName evidence="2">Uncharacterized protein</fullName>
    </submittedName>
</protein>
<evidence type="ECO:0000313" key="2">
    <source>
        <dbReference type="EMBL" id="SVC96674.1"/>
    </source>
</evidence>
<evidence type="ECO:0000256" key="1">
    <source>
        <dbReference type="SAM" id="Phobius"/>
    </source>
</evidence>
<keyword evidence="1" id="KW-0472">Membrane</keyword>
<dbReference type="EMBL" id="UINC01121481">
    <property type="protein sequence ID" value="SVC96674.1"/>
    <property type="molecule type" value="Genomic_DNA"/>
</dbReference>
<keyword evidence="1" id="KW-0812">Transmembrane</keyword>
<accession>A0A382RG33</accession>
<keyword evidence="1" id="KW-1133">Transmembrane helix</keyword>
<proteinExistence type="predicted"/>
<sequence length="53" mass="6281">MNDHRVLCLAEWITRYPWWVVVGSLLLFLVTFSGARNLQFTTDYRVFFGETNP</sequence>
<reference evidence="2" key="1">
    <citation type="submission" date="2018-05" db="EMBL/GenBank/DDBJ databases">
        <authorList>
            <person name="Lanie J.A."/>
            <person name="Ng W.-L."/>
            <person name="Kazmierczak K.M."/>
            <person name="Andrzejewski T.M."/>
            <person name="Davidsen T.M."/>
            <person name="Wayne K.J."/>
            <person name="Tettelin H."/>
            <person name="Glass J.I."/>
            <person name="Rusch D."/>
            <person name="Podicherti R."/>
            <person name="Tsui H.-C.T."/>
            <person name="Winkler M.E."/>
        </authorList>
    </citation>
    <scope>NUCLEOTIDE SEQUENCE</scope>
</reference>
<dbReference type="AlphaFoldDB" id="A0A382RG33"/>
<organism evidence="2">
    <name type="scientific">marine metagenome</name>
    <dbReference type="NCBI Taxonomy" id="408172"/>
    <lineage>
        <taxon>unclassified sequences</taxon>
        <taxon>metagenomes</taxon>
        <taxon>ecological metagenomes</taxon>
    </lineage>
</organism>